<evidence type="ECO:0000256" key="1">
    <source>
        <dbReference type="SAM" id="MobiDB-lite"/>
    </source>
</evidence>
<name>A0A1Y1JI17_PLAGO</name>
<comment type="caution">
    <text evidence="2">The sequence shown here is derived from an EMBL/GenBank/DDBJ whole genome shotgun (WGS) entry which is preliminary data.</text>
</comment>
<dbReference type="Pfam" id="PF05795">
    <property type="entry name" value="Plasmodium_Vir"/>
    <property type="match status" value="1"/>
</dbReference>
<feature type="compositionally biased region" description="Basic and acidic residues" evidence="1">
    <location>
        <begin position="232"/>
        <end position="242"/>
    </location>
</feature>
<keyword evidence="3" id="KW-1185">Reference proteome</keyword>
<evidence type="ECO:0000313" key="3">
    <source>
        <dbReference type="Proteomes" id="UP000195521"/>
    </source>
</evidence>
<dbReference type="RefSeq" id="XP_028543021.1">
    <property type="nucleotide sequence ID" value="XM_028687220.1"/>
</dbReference>
<dbReference type="AlphaFoldDB" id="A0A1Y1JI17"/>
<dbReference type="EMBL" id="BDQF01000008">
    <property type="protein sequence ID" value="GAW80432.1"/>
    <property type="molecule type" value="Genomic_DNA"/>
</dbReference>
<dbReference type="OrthoDB" id="383808at2759"/>
<accession>A0A1Y1JI17</accession>
<reference evidence="3" key="1">
    <citation type="submission" date="2017-04" db="EMBL/GenBank/DDBJ databases">
        <title>Plasmodium gonderi genome.</title>
        <authorList>
            <person name="Arisue N."/>
            <person name="Honma H."/>
            <person name="Kawai S."/>
            <person name="Tougan T."/>
            <person name="Tanabe K."/>
            <person name="Horii T."/>
        </authorList>
    </citation>
    <scope>NUCLEOTIDE SEQUENCE [LARGE SCALE GENOMIC DNA]</scope>
    <source>
        <strain evidence="3">ATCC 30045</strain>
    </source>
</reference>
<feature type="region of interest" description="Disordered" evidence="1">
    <location>
        <begin position="223"/>
        <end position="242"/>
    </location>
</feature>
<dbReference type="OMA" id="WMYEQIY"/>
<gene>
    <name evidence="2" type="ORF">PGO_073470</name>
</gene>
<dbReference type="InterPro" id="IPR008780">
    <property type="entry name" value="Plasmodium_Vir"/>
</dbReference>
<protein>
    <submittedName>
        <fullName evidence="2">Variable surface protein</fullName>
    </submittedName>
</protein>
<organism evidence="2 3">
    <name type="scientific">Plasmodium gonderi</name>
    <dbReference type="NCBI Taxonomy" id="77519"/>
    <lineage>
        <taxon>Eukaryota</taxon>
        <taxon>Sar</taxon>
        <taxon>Alveolata</taxon>
        <taxon>Apicomplexa</taxon>
        <taxon>Aconoidasida</taxon>
        <taxon>Haemosporida</taxon>
        <taxon>Plasmodiidae</taxon>
        <taxon>Plasmodium</taxon>
        <taxon>Plasmodium (Plasmodium)</taxon>
    </lineage>
</organism>
<evidence type="ECO:0000313" key="2">
    <source>
        <dbReference type="EMBL" id="GAW80432.1"/>
    </source>
</evidence>
<dbReference type="Proteomes" id="UP000195521">
    <property type="component" value="Unassembled WGS sequence"/>
</dbReference>
<sequence length="342" mass="39821">MSTNKSDELIWLSSSYNYRRLNGNAYKSFDDADEIKCEVLHINLGKKYYNFMDFCMKITGILKKFNVLSFTGTIDIDKCTIVNIWMYEQIYNMLKVNSETNASKVINELRNIWNNYSQTIHCDIRSDLGNMDNFTRYKKIYDHAINYESILLHLVSKNYACTKKFKDYLVEIDNIYNTLKGTETADDITREKVLQYFGKVHREKKLSPSQCLKVIEEAPVSSRNVETMSSPKESEEALGHRAKGKSELQEPSILLTTEAVQASDKPFNVSSVVIPLLLIPIISFILYKFTPAKVWLDSLYQKRNQVRSFLYGEDYKDYLENIYEMGNNNHQMKSHEIGYHPV</sequence>
<dbReference type="GeneID" id="39747145"/>
<proteinExistence type="predicted"/>